<dbReference type="OrthoDB" id="2575953at2"/>
<reference evidence="5 6" key="1">
    <citation type="journal article" date="2010" name="J. Bacteriol.">
        <title>The genome of the amoeba symbiont 'Candidatus Amoebophilus asiaticus' reveals common mechanisms for host cell interaction among amoeba-associated bacteria.</title>
        <authorList>
            <person name="Schmitz-Esser S."/>
            <person name="Tischler P."/>
            <person name="Arnold R."/>
            <person name="Montanaro J."/>
            <person name="Wagner M."/>
            <person name="Rattei T."/>
            <person name="Horn M."/>
        </authorList>
    </citation>
    <scope>NUCLEOTIDE SEQUENCE [LARGE SCALE GENOMIC DNA]</scope>
    <source>
        <strain evidence="5 6">5a2</strain>
    </source>
</reference>
<dbReference type="EMBL" id="CP001102">
    <property type="protein sequence ID" value="ACE05813.1"/>
    <property type="molecule type" value="Genomic_DNA"/>
</dbReference>
<feature type="repeat" description="ANK" evidence="3">
    <location>
        <begin position="432"/>
        <end position="464"/>
    </location>
</feature>
<dbReference type="GO" id="GO:0004842">
    <property type="term" value="F:ubiquitin-protein transferase activity"/>
    <property type="evidence" value="ECO:0007669"/>
    <property type="project" value="InterPro"/>
</dbReference>
<evidence type="ECO:0000259" key="4">
    <source>
        <dbReference type="PROSITE" id="PS51698"/>
    </source>
</evidence>
<dbReference type="SUPFAM" id="SSF57850">
    <property type="entry name" value="RING/U-box"/>
    <property type="match status" value="1"/>
</dbReference>
<keyword evidence="2 3" id="KW-0040">ANK repeat</keyword>
<keyword evidence="1" id="KW-0677">Repeat</keyword>
<feature type="repeat" description="ANK" evidence="3">
    <location>
        <begin position="685"/>
        <end position="713"/>
    </location>
</feature>
<name>B3ERG1_AMOA5</name>
<dbReference type="eggNOG" id="COG0666">
    <property type="taxonomic scope" value="Bacteria"/>
</dbReference>
<dbReference type="Proteomes" id="UP000001227">
    <property type="component" value="Chromosome"/>
</dbReference>
<feature type="repeat" description="ANK" evidence="3">
    <location>
        <begin position="619"/>
        <end position="651"/>
    </location>
</feature>
<feature type="repeat" description="ANK" evidence="3">
    <location>
        <begin position="545"/>
        <end position="577"/>
    </location>
</feature>
<dbReference type="InterPro" id="IPR003613">
    <property type="entry name" value="Ubox_domain"/>
</dbReference>
<dbReference type="PANTHER" id="PTHR24198:SF165">
    <property type="entry name" value="ANKYRIN REPEAT-CONTAINING PROTEIN-RELATED"/>
    <property type="match status" value="1"/>
</dbReference>
<dbReference type="Pfam" id="PF04564">
    <property type="entry name" value="U-box"/>
    <property type="match status" value="1"/>
</dbReference>
<dbReference type="SMART" id="SM00504">
    <property type="entry name" value="Ubox"/>
    <property type="match status" value="1"/>
</dbReference>
<dbReference type="STRING" id="452471.Aasi_0393"/>
<feature type="repeat" description="ANK" evidence="3">
    <location>
        <begin position="581"/>
        <end position="609"/>
    </location>
</feature>
<dbReference type="RefSeq" id="WP_012472573.1">
    <property type="nucleotide sequence ID" value="NC_010830.1"/>
</dbReference>
<dbReference type="PANTHER" id="PTHR24198">
    <property type="entry name" value="ANKYRIN REPEAT AND PROTEIN KINASE DOMAIN-CONTAINING PROTEIN"/>
    <property type="match status" value="1"/>
</dbReference>
<feature type="repeat" description="ANK" evidence="3">
    <location>
        <begin position="399"/>
        <end position="431"/>
    </location>
</feature>
<dbReference type="PROSITE" id="PS51698">
    <property type="entry name" value="U_BOX"/>
    <property type="match status" value="1"/>
</dbReference>
<dbReference type="Gene3D" id="3.30.40.10">
    <property type="entry name" value="Zinc/RING finger domain, C3HC4 (zinc finger)"/>
    <property type="match status" value="1"/>
</dbReference>
<sequence length="821" mass="90331">MKPTYFSKGERLLSCILLISLSLQMQSCGGIHNTIMPIQKKQPEIIQNNIHPSITTINIAPLAGQALTAQGDHTVRFYVEADKLRASVEENLPVGFSRTHKDLPVYLAADVDIAKVASLSEVEQKRLIEVHLPKSNQPGHVYLGKRGLLGGMREGKNIPDECLCPITHEIMEDPVIAQDGHTYERAAIQGWFDRGHRNSPMTGGKVLSIELVPNYTMRSLIKNLKETNSVLARHQLDTKHLEAVIKLREEEFVDKWAQKGHLVNLAHEIVHRDNGKGKGGIQDLSIELIKETTKDFAKDYVKMGLTAMIGSAVVGGGALIYEIGLLNSFLAAGLTATTATALYFVKNRKRKRDHTSSLSPSIDAIDGSKSEDVLLSPEGKRLRISPSLEVIDINKLDEDNNTSLHIAASEGDLDRVKALLEKGADVNITGKYGNTPIHLATEEGHLEIVKLLLERGADINTKNRYSIGCTPLILAARGGYLEITKLLLERGADINGKNKIGRLSKYGGPLHEATESGHLEVVKLLLEKGADVNARRQGVSFSKSNYDIPLHLAIGNGHLEVVKVLIGEGADVHKKGLKGYPLYLAVEQEDIEMVKLLLEKRVDINCKNEYSYSDAGTASAHTPLHRAACNGNIALIRLLIDKGAHVDPINSYQDTPLHLAVKGGHLEVVKYLIEKGAGINSRNIYGNASIFYAIEKKHTEIVKLLLRKGVNLNFNVCINESFMDQGKEGSYSLLHWATSTGDVEVVKLLLAKRANINIQDQDGKTPLHWSVNSTSLDLVKLLIENGADPNVKDNKGTTPMKIASRKRKYKTELIELLSKKE</sequence>
<dbReference type="AlphaFoldDB" id="B3ERG1"/>
<protein>
    <recommendedName>
        <fullName evidence="4">U-box domain-containing protein</fullName>
    </recommendedName>
</protein>
<dbReference type="GO" id="GO:0016567">
    <property type="term" value="P:protein ubiquitination"/>
    <property type="evidence" value="ECO:0007669"/>
    <property type="project" value="InterPro"/>
</dbReference>
<feature type="repeat" description="ANK" evidence="3">
    <location>
        <begin position="467"/>
        <end position="499"/>
    </location>
</feature>
<evidence type="ECO:0000256" key="2">
    <source>
        <dbReference type="ARBA" id="ARBA00023043"/>
    </source>
</evidence>
<dbReference type="InterPro" id="IPR002110">
    <property type="entry name" value="Ankyrin_rpt"/>
</dbReference>
<organism evidence="5 6">
    <name type="scientific">Amoebophilus asiaticus (strain 5a2)</name>
    <dbReference type="NCBI Taxonomy" id="452471"/>
    <lineage>
        <taxon>Bacteria</taxon>
        <taxon>Pseudomonadati</taxon>
        <taxon>Bacteroidota</taxon>
        <taxon>Cytophagia</taxon>
        <taxon>Cytophagales</taxon>
        <taxon>Amoebophilaceae</taxon>
        <taxon>Candidatus Amoebophilus</taxon>
    </lineage>
</organism>
<feature type="repeat" description="ANK" evidence="3">
    <location>
        <begin position="729"/>
        <end position="761"/>
    </location>
</feature>
<dbReference type="PRINTS" id="PR01415">
    <property type="entry name" value="ANKYRIN"/>
</dbReference>
<accession>B3ERG1</accession>
<evidence type="ECO:0000256" key="3">
    <source>
        <dbReference type="PROSITE-ProRule" id="PRU00023"/>
    </source>
</evidence>
<dbReference type="CDD" id="cd16655">
    <property type="entry name" value="RING-Ubox_WDSUB1-like"/>
    <property type="match status" value="1"/>
</dbReference>
<feature type="repeat" description="ANK" evidence="3">
    <location>
        <begin position="762"/>
        <end position="794"/>
    </location>
</feature>
<feature type="repeat" description="ANK" evidence="3">
    <location>
        <begin position="652"/>
        <end position="684"/>
    </location>
</feature>
<feature type="repeat" description="ANK" evidence="3">
    <location>
        <begin position="509"/>
        <end position="537"/>
    </location>
</feature>
<dbReference type="SMART" id="SM00248">
    <property type="entry name" value="ANK"/>
    <property type="match status" value="11"/>
</dbReference>
<evidence type="ECO:0000313" key="6">
    <source>
        <dbReference type="Proteomes" id="UP000001227"/>
    </source>
</evidence>
<dbReference type="Pfam" id="PF00023">
    <property type="entry name" value="Ank"/>
    <property type="match status" value="1"/>
</dbReference>
<dbReference type="HOGENOM" id="CLU_382501_0_0_10"/>
<dbReference type="PROSITE" id="PS50088">
    <property type="entry name" value="ANK_REPEAT"/>
    <property type="match status" value="11"/>
</dbReference>
<dbReference type="Pfam" id="PF12796">
    <property type="entry name" value="Ank_2"/>
    <property type="match status" value="5"/>
</dbReference>
<dbReference type="InterPro" id="IPR036770">
    <property type="entry name" value="Ankyrin_rpt-contain_sf"/>
</dbReference>
<proteinExistence type="predicted"/>
<dbReference type="KEGG" id="aas:Aasi_0393"/>
<evidence type="ECO:0000256" key="1">
    <source>
        <dbReference type="ARBA" id="ARBA00022737"/>
    </source>
</evidence>
<evidence type="ECO:0000313" key="5">
    <source>
        <dbReference type="EMBL" id="ACE05813.1"/>
    </source>
</evidence>
<gene>
    <name evidence="5" type="ordered locus">Aasi_0393</name>
</gene>
<keyword evidence="6" id="KW-1185">Reference proteome</keyword>
<feature type="domain" description="U-box" evidence="4">
    <location>
        <begin position="157"/>
        <end position="231"/>
    </location>
</feature>
<dbReference type="PROSITE" id="PS50297">
    <property type="entry name" value="ANK_REP_REGION"/>
    <property type="match status" value="11"/>
</dbReference>
<dbReference type="Gene3D" id="1.25.40.20">
    <property type="entry name" value="Ankyrin repeat-containing domain"/>
    <property type="match status" value="5"/>
</dbReference>
<dbReference type="SUPFAM" id="SSF48403">
    <property type="entry name" value="Ankyrin repeat"/>
    <property type="match status" value="1"/>
</dbReference>
<dbReference type="InterPro" id="IPR013083">
    <property type="entry name" value="Znf_RING/FYVE/PHD"/>
</dbReference>